<proteinExistence type="predicted"/>
<dbReference type="AlphaFoldDB" id="A0A9D5CJA3"/>
<gene>
    <name evidence="3" type="ORF">J5N97_021109</name>
</gene>
<keyword evidence="1" id="KW-0653">Protein transport</keyword>
<dbReference type="Pfam" id="PF00804">
    <property type="entry name" value="Syntaxin"/>
    <property type="match status" value="1"/>
</dbReference>
<dbReference type="SUPFAM" id="SSF47661">
    <property type="entry name" value="t-snare proteins"/>
    <property type="match status" value="1"/>
</dbReference>
<reference evidence="3" key="2">
    <citation type="journal article" date="2022" name="Hortic Res">
        <title>The genome of Dioscorea zingiberensis sheds light on the biosynthesis, origin and evolution of the medicinally important diosgenin saponins.</title>
        <authorList>
            <person name="Li Y."/>
            <person name="Tan C."/>
            <person name="Li Z."/>
            <person name="Guo J."/>
            <person name="Li S."/>
            <person name="Chen X."/>
            <person name="Wang C."/>
            <person name="Dai X."/>
            <person name="Yang H."/>
            <person name="Song W."/>
            <person name="Hou L."/>
            <person name="Xu J."/>
            <person name="Tong Z."/>
            <person name="Xu A."/>
            <person name="Yuan X."/>
            <person name="Wang W."/>
            <person name="Yang Q."/>
            <person name="Chen L."/>
            <person name="Sun Z."/>
            <person name="Wang K."/>
            <person name="Pan B."/>
            <person name="Chen J."/>
            <person name="Bao Y."/>
            <person name="Liu F."/>
            <person name="Qi X."/>
            <person name="Gang D.R."/>
            <person name="Wen J."/>
            <person name="Li J."/>
        </authorList>
    </citation>
    <scope>NUCLEOTIDE SEQUENCE</scope>
    <source>
        <strain evidence="3">Dzin_1.0</strain>
    </source>
</reference>
<reference evidence="3" key="1">
    <citation type="submission" date="2021-03" db="EMBL/GenBank/DDBJ databases">
        <authorList>
            <person name="Li Z."/>
            <person name="Yang C."/>
        </authorList>
    </citation>
    <scope>NUCLEOTIDE SEQUENCE</scope>
    <source>
        <strain evidence="3">Dzin_1.0</strain>
        <tissue evidence="3">Leaf</tissue>
    </source>
</reference>
<feature type="domain" description="Syntaxin N-terminal" evidence="2">
    <location>
        <begin position="3"/>
        <end position="62"/>
    </location>
</feature>
<keyword evidence="1" id="KW-0813">Transport</keyword>
<protein>
    <recommendedName>
        <fullName evidence="2">Syntaxin N-terminal domain-containing protein</fullName>
    </recommendedName>
</protein>
<organism evidence="3 4">
    <name type="scientific">Dioscorea zingiberensis</name>
    <dbReference type="NCBI Taxonomy" id="325984"/>
    <lineage>
        <taxon>Eukaryota</taxon>
        <taxon>Viridiplantae</taxon>
        <taxon>Streptophyta</taxon>
        <taxon>Embryophyta</taxon>
        <taxon>Tracheophyta</taxon>
        <taxon>Spermatophyta</taxon>
        <taxon>Magnoliopsida</taxon>
        <taxon>Liliopsida</taxon>
        <taxon>Dioscoreales</taxon>
        <taxon>Dioscoreaceae</taxon>
        <taxon>Dioscorea</taxon>
    </lineage>
</organism>
<comment type="caution">
    <text evidence="3">The sequence shown here is derived from an EMBL/GenBank/DDBJ whole genome shotgun (WGS) entry which is preliminary data.</text>
</comment>
<dbReference type="EMBL" id="JAGGNH010000005">
    <property type="protein sequence ID" value="KAJ0973150.1"/>
    <property type="molecule type" value="Genomic_DNA"/>
</dbReference>
<dbReference type="Gene3D" id="1.20.58.70">
    <property type="match status" value="1"/>
</dbReference>
<evidence type="ECO:0000256" key="1">
    <source>
        <dbReference type="ARBA" id="ARBA00022927"/>
    </source>
</evidence>
<evidence type="ECO:0000313" key="4">
    <source>
        <dbReference type="Proteomes" id="UP001085076"/>
    </source>
</evidence>
<name>A0A9D5CJA3_9LILI</name>
<evidence type="ECO:0000313" key="3">
    <source>
        <dbReference type="EMBL" id="KAJ0973150.1"/>
    </source>
</evidence>
<dbReference type="OrthoDB" id="1936500at2759"/>
<evidence type="ECO:0000259" key="2">
    <source>
        <dbReference type="Pfam" id="PF00804"/>
    </source>
</evidence>
<sequence length="131" mass="15120">MVGGLGTKLKELMDEIQEVRTRMVAKCKETVARRYFAVTGEHAGEDVVKGLIARGESERFMKRVVEETVVLMDVVMEMRVKEMERSLMELQQVFLDMAAQILESDTLEQSFVRLLQRVPTKNLLKQELQML</sequence>
<dbReference type="InterPro" id="IPR006011">
    <property type="entry name" value="Syntaxin_N"/>
</dbReference>
<dbReference type="GO" id="GO:0015031">
    <property type="term" value="P:protein transport"/>
    <property type="evidence" value="ECO:0007669"/>
    <property type="project" value="UniProtKB-KW"/>
</dbReference>
<dbReference type="InterPro" id="IPR010989">
    <property type="entry name" value="SNARE"/>
</dbReference>
<dbReference type="GO" id="GO:0016192">
    <property type="term" value="P:vesicle-mediated transport"/>
    <property type="evidence" value="ECO:0007669"/>
    <property type="project" value="InterPro"/>
</dbReference>
<dbReference type="GO" id="GO:0016020">
    <property type="term" value="C:membrane"/>
    <property type="evidence" value="ECO:0007669"/>
    <property type="project" value="InterPro"/>
</dbReference>
<keyword evidence="4" id="KW-1185">Reference proteome</keyword>
<dbReference type="Proteomes" id="UP001085076">
    <property type="component" value="Miscellaneous, Linkage group lg05"/>
</dbReference>
<accession>A0A9D5CJA3</accession>